<dbReference type="RefSeq" id="XP_018585194.1">
    <property type="nucleotide sequence ID" value="XM_018729678.2"/>
</dbReference>
<reference evidence="2" key="3">
    <citation type="submission" date="2025-09" db="UniProtKB">
        <authorList>
            <consortium name="Ensembl"/>
        </authorList>
    </citation>
    <scope>IDENTIFICATION</scope>
</reference>
<organism evidence="2 3">
    <name type="scientific">Scleropages formosus</name>
    <name type="common">Asian bonytongue</name>
    <name type="synonym">Osteoglossum formosum</name>
    <dbReference type="NCBI Taxonomy" id="113540"/>
    <lineage>
        <taxon>Eukaryota</taxon>
        <taxon>Metazoa</taxon>
        <taxon>Chordata</taxon>
        <taxon>Craniata</taxon>
        <taxon>Vertebrata</taxon>
        <taxon>Euteleostomi</taxon>
        <taxon>Actinopterygii</taxon>
        <taxon>Neopterygii</taxon>
        <taxon>Teleostei</taxon>
        <taxon>Osteoglossocephala</taxon>
        <taxon>Osteoglossomorpha</taxon>
        <taxon>Osteoglossiformes</taxon>
        <taxon>Osteoglossidae</taxon>
        <taxon>Scleropages</taxon>
    </lineage>
</organism>
<dbReference type="Proteomes" id="UP000694397">
    <property type="component" value="Chromosome 12"/>
</dbReference>
<dbReference type="CTD" id="80067"/>
<dbReference type="AlphaFoldDB" id="A0A8C9SD27"/>
<proteinExistence type="predicted"/>
<dbReference type="OrthoDB" id="9971789at2759"/>
<sequence>MASPCSAPPTPVPCDDRARPRAGSRRSTSTSVYLSRRSAGMFSKDAGMLFRKNLKVFRQIILQDSRVFKKVWTRHSKSPISYESGRIYFENYRCCFSSIPSRPQHLYQLPKSSKLEKIEDVLLCQSPLDKVLPRTSDQAPSLLALTAHNWLYRLSTKTGEQLQKVCLSSRYKFRYLGWDVPQETFYIKSVQNKQSPTVRQAGLDNNAMIYLAVFQVFPLEIVAVLEISKRVFGSTVLDVTLSQGVLVVSHSNKTVKLYSFENIVDKFMTRRLVLGEQCQWSGISGTVGESPFGIPVNIHINECPPVLYELPCLDNYMQIGGHPWHVIFTPNHKKHRGTYHICLLKDGTLAHNGIQDMQCCSLESDWIYFHPDESGRIIHVGPSKINVLKIVKSQECLSKFAVVSDFSITAHRDHISSAQNSVTSSGRMVRRRFHQLDDDPEKETFRVVEYEDELDLLAVVEVTLRDEKGRANVGLHDNQSGVLMKTVELVESWDVTYTHELFFDQDTIVHIAQEKNNLFSCHVYKSTNERMD</sequence>
<evidence type="ECO:0000256" key="1">
    <source>
        <dbReference type="SAM" id="MobiDB-lite"/>
    </source>
</evidence>
<gene>
    <name evidence="2" type="primary">DCAF17</name>
    <name evidence="2" type="synonym">dcaf17</name>
</gene>
<reference evidence="2" key="2">
    <citation type="submission" date="2025-08" db="UniProtKB">
        <authorList>
            <consortium name="Ensembl"/>
        </authorList>
    </citation>
    <scope>IDENTIFICATION</scope>
</reference>
<keyword evidence="3" id="KW-1185">Reference proteome</keyword>
<dbReference type="GeneTree" id="ENSGT00390000012728"/>
<feature type="compositionally biased region" description="Pro residues" evidence="1">
    <location>
        <begin position="1"/>
        <end position="12"/>
    </location>
</feature>
<accession>A0A8C9SD27</accession>
<dbReference type="Ensembl" id="ENSSFOT00015031098.2">
    <property type="protein sequence ID" value="ENSSFOP00015030749.1"/>
    <property type="gene ID" value="ENSSFOG00015019722.2"/>
</dbReference>
<dbReference type="PANTHER" id="PTHR14815">
    <property type="entry name" value="DDB1- AND CUL4-ASSOCIATED FACTOR 17"/>
    <property type="match status" value="1"/>
</dbReference>
<dbReference type="KEGG" id="sfm:108920714"/>
<dbReference type="Pfam" id="PF15802">
    <property type="entry name" value="DCAF17"/>
    <property type="match status" value="1"/>
</dbReference>
<dbReference type="PANTHER" id="PTHR14815:SF2">
    <property type="entry name" value="DDB1- AND CUL4-ASSOCIATED FACTOR 17"/>
    <property type="match status" value="1"/>
</dbReference>
<feature type="region of interest" description="Disordered" evidence="1">
    <location>
        <begin position="1"/>
        <end position="30"/>
    </location>
</feature>
<evidence type="ECO:0000313" key="3">
    <source>
        <dbReference type="Proteomes" id="UP000694397"/>
    </source>
</evidence>
<protein>
    <submittedName>
        <fullName evidence="2">Ddb1 and cul4 associated factor 17</fullName>
    </submittedName>
</protein>
<dbReference type="InterPro" id="IPR031620">
    <property type="entry name" value="DCAF17"/>
</dbReference>
<name>A0A8C9SD27_SCLFO</name>
<dbReference type="GO" id="GO:0080008">
    <property type="term" value="C:Cul4-RING E3 ubiquitin ligase complex"/>
    <property type="evidence" value="ECO:0007669"/>
    <property type="project" value="TreeGrafter"/>
</dbReference>
<dbReference type="GO" id="GO:0016567">
    <property type="term" value="P:protein ubiquitination"/>
    <property type="evidence" value="ECO:0007669"/>
    <property type="project" value="InterPro"/>
</dbReference>
<dbReference type="GeneID" id="108920714"/>
<reference evidence="2 3" key="1">
    <citation type="submission" date="2019-04" db="EMBL/GenBank/DDBJ databases">
        <authorList>
            <consortium name="Wellcome Sanger Institute Data Sharing"/>
        </authorList>
    </citation>
    <scope>NUCLEOTIDE SEQUENCE [LARGE SCALE GENOMIC DNA]</scope>
</reference>
<evidence type="ECO:0000313" key="2">
    <source>
        <dbReference type="Ensembl" id="ENSSFOP00015030749.1"/>
    </source>
</evidence>